<protein>
    <recommendedName>
        <fullName evidence="2">Ice-binding protein C-terminal domain-containing protein</fullName>
    </recommendedName>
</protein>
<dbReference type="EMBL" id="CP036339">
    <property type="protein sequence ID" value="QDT71001.1"/>
    <property type="molecule type" value="Genomic_DNA"/>
</dbReference>
<dbReference type="RefSeq" id="WP_145430024.1">
    <property type="nucleotide sequence ID" value="NZ_CP036339.1"/>
</dbReference>
<proteinExistence type="predicted"/>
<feature type="domain" description="Ice-binding protein C-terminal" evidence="2">
    <location>
        <begin position="139"/>
        <end position="162"/>
    </location>
</feature>
<dbReference type="InterPro" id="IPR013424">
    <property type="entry name" value="Ice-binding_C"/>
</dbReference>
<evidence type="ECO:0000313" key="3">
    <source>
        <dbReference type="EMBL" id="QDT71001.1"/>
    </source>
</evidence>
<keyword evidence="4" id="KW-1185">Reference proteome</keyword>
<dbReference type="NCBIfam" id="TIGR02595">
    <property type="entry name" value="PEP_CTERM"/>
    <property type="match status" value="1"/>
</dbReference>
<reference evidence="3 4" key="1">
    <citation type="submission" date="2019-02" db="EMBL/GenBank/DDBJ databases">
        <title>Deep-cultivation of Planctomycetes and their phenomic and genomic characterization uncovers novel biology.</title>
        <authorList>
            <person name="Wiegand S."/>
            <person name="Jogler M."/>
            <person name="Boedeker C."/>
            <person name="Pinto D."/>
            <person name="Vollmers J."/>
            <person name="Rivas-Marin E."/>
            <person name="Kohn T."/>
            <person name="Peeters S.H."/>
            <person name="Heuer A."/>
            <person name="Rast P."/>
            <person name="Oberbeckmann S."/>
            <person name="Bunk B."/>
            <person name="Jeske O."/>
            <person name="Meyerdierks A."/>
            <person name="Storesund J.E."/>
            <person name="Kallscheuer N."/>
            <person name="Luecker S."/>
            <person name="Lage O.M."/>
            <person name="Pohl T."/>
            <person name="Merkel B.J."/>
            <person name="Hornburger P."/>
            <person name="Mueller R.-W."/>
            <person name="Bruemmer F."/>
            <person name="Labrenz M."/>
            <person name="Spormann A.M."/>
            <person name="Op den Camp H."/>
            <person name="Overmann J."/>
            <person name="Amann R."/>
            <person name="Jetten M.S.M."/>
            <person name="Mascher T."/>
            <person name="Medema M.H."/>
            <person name="Devos D.P."/>
            <person name="Kaster A.-K."/>
            <person name="Ovreas L."/>
            <person name="Rohde M."/>
            <person name="Galperin M.Y."/>
            <person name="Jogler C."/>
        </authorList>
    </citation>
    <scope>NUCLEOTIDE SEQUENCE [LARGE SCALE GENOMIC DNA]</scope>
    <source>
        <strain evidence="3 4">I41</strain>
    </source>
</reference>
<sequence length="163" mass="17535" precursor="true">MRELLFFLLAVLPAVAAQAEPYGLYDPATGDVLVGGLYGHLSATLHSTAGRLRPELLSEPPVFSPSNAQAPLVLAQGSLPGYWIVWHMPWPPHTHVTPLARLEVNSISLRAAVPPRTPTIDLSLQVSDGITVLFSRLLQVPEPNSLIGSGIALLSLAALRRRK</sequence>
<feature type="chain" id="PRO_5021845132" description="Ice-binding protein C-terminal domain-containing protein" evidence="1">
    <location>
        <begin position="20"/>
        <end position="163"/>
    </location>
</feature>
<evidence type="ECO:0000259" key="2">
    <source>
        <dbReference type="Pfam" id="PF07589"/>
    </source>
</evidence>
<name>A0A517TRJ9_9BACT</name>
<feature type="signal peptide" evidence="1">
    <location>
        <begin position="1"/>
        <end position="19"/>
    </location>
</feature>
<dbReference type="Pfam" id="PF07589">
    <property type="entry name" value="PEP-CTERM"/>
    <property type="match status" value="1"/>
</dbReference>
<evidence type="ECO:0000256" key="1">
    <source>
        <dbReference type="SAM" id="SignalP"/>
    </source>
</evidence>
<dbReference type="KEGG" id="llh:I41_01560"/>
<gene>
    <name evidence="3" type="ORF">I41_01560</name>
</gene>
<evidence type="ECO:0000313" key="4">
    <source>
        <dbReference type="Proteomes" id="UP000317909"/>
    </source>
</evidence>
<keyword evidence="1" id="KW-0732">Signal</keyword>
<organism evidence="3 4">
    <name type="scientific">Lacipirellula limnantheis</name>
    <dbReference type="NCBI Taxonomy" id="2528024"/>
    <lineage>
        <taxon>Bacteria</taxon>
        <taxon>Pseudomonadati</taxon>
        <taxon>Planctomycetota</taxon>
        <taxon>Planctomycetia</taxon>
        <taxon>Pirellulales</taxon>
        <taxon>Lacipirellulaceae</taxon>
        <taxon>Lacipirellula</taxon>
    </lineage>
</organism>
<accession>A0A517TRJ9</accession>
<dbReference type="Proteomes" id="UP000317909">
    <property type="component" value="Chromosome"/>
</dbReference>
<dbReference type="AlphaFoldDB" id="A0A517TRJ9"/>